<dbReference type="EMBL" id="PZQS01000004">
    <property type="protein sequence ID" value="PVD32759.1"/>
    <property type="molecule type" value="Genomic_DNA"/>
</dbReference>
<accession>A0A2T7PH63</accession>
<gene>
    <name evidence="2" type="ORF">C0Q70_08205</name>
</gene>
<dbReference type="Proteomes" id="UP000245119">
    <property type="component" value="Linkage Group LG4"/>
</dbReference>
<proteinExistence type="predicted"/>
<feature type="compositionally biased region" description="Low complexity" evidence="1">
    <location>
        <begin position="174"/>
        <end position="187"/>
    </location>
</feature>
<keyword evidence="3" id="KW-1185">Reference proteome</keyword>
<evidence type="ECO:0000256" key="1">
    <source>
        <dbReference type="SAM" id="MobiDB-lite"/>
    </source>
</evidence>
<evidence type="ECO:0000313" key="2">
    <source>
        <dbReference type="EMBL" id="PVD32759.1"/>
    </source>
</evidence>
<evidence type="ECO:0000313" key="3">
    <source>
        <dbReference type="Proteomes" id="UP000245119"/>
    </source>
</evidence>
<sequence>MMKTRRSGEVRCHYSSHLLGGAADRTMEPADGQHRCRGLAKGTSLSFSNYSISVDPGSPGIAFQHPLPCSVIVEIYSFSLAHSSQLVPESSSNALGGENTCLFLRVSVCVWCARTPASAPAHGRLAPSRMCNDVVTGVARLLAPRPSRSGSRFLPARLPTHCHPLTSNPPVRLTETSSTAVTSASHS</sequence>
<comment type="caution">
    <text evidence="2">The sequence shown here is derived from an EMBL/GenBank/DDBJ whole genome shotgun (WGS) entry which is preliminary data.</text>
</comment>
<organism evidence="2 3">
    <name type="scientific">Pomacea canaliculata</name>
    <name type="common">Golden apple snail</name>
    <dbReference type="NCBI Taxonomy" id="400727"/>
    <lineage>
        <taxon>Eukaryota</taxon>
        <taxon>Metazoa</taxon>
        <taxon>Spiralia</taxon>
        <taxon>Lophotrochozoa</taxon>
        <taxon>Mollusca</taxon>
        <taxon>Gastropoda</taxon>
        <taxon>Caenogastropoda</taxon>
        <taxon>Architaenioglossa</taxon>
        <taxon>Ampullarioidea</taxon>
        <taxon>Ampullariidae</taxon>
        <taxon>Pomacea</taxon>
    </lineage>
</organism>
<feature type="region of interest" description="Disordered" evidence="1">
    <location>
        <begin position="152"/>
        <end position="187"/>
    </location>
</feature>
<dbReference type="AlphaFoldDB" id="A0A2T7PH63"/>
<reference evidence="2 3" key="1">
    <citation type="submission" date="2018-04" db="EMBL/GenBank/DDBJ databases">
        <title>The genome of golden apple snail Pomacea canaliculata provides insight into stress tolerance and invasive adaptation.</title>
        <authorList>
            <person name="Liu C."/>
            <person name="Liu B."/>
            <person name="Ren Y."/>
            <person name="Zhang Y."/>
            <person name="Wang H."/>
            <person name="Li S."/>
            <person name="Jiang F."/>
            <person name="Yin L."/>
            <person name="Zhang G."/>
            <person name="Qian W."/>
            <person name="Fan W."/>
        </authorList>
    </citation>
    <scope>NUCLEOTIDE SEQUENCE [LARGE SCALE GENOMIC DNA]</scope>
    <source>
        <strain evidence="2">SZHN2017</strain>
        <tissue evidence="2">Muscle</tissue>
    </source>
</reference>
<name>A0A2T7PH63_POMCA</name>
<protein>
    <submittedName>
        <fullName evidence="2">Uncharacterized protein</fullName>
    </submittedName>
</protein>